<dbReference type="EMBL" id="JAWQEG010000638">
    <property type="protein sequence ID" value="KAK3887320.1"/>
    <property type="molecule type" value="Genomic_DNA"/>
</dbReference>
<evidence type="ECO:0000313" key="3">
    <source>
        <dbReference type="Proteomes" id="UP001286313"/>
    </source>
</evidence>
<dbReference type="Proteomes" id="UP001286313">
    <property type="component" value="Unassembled WGS sequence"/>
</dbReference>
<feature type="region of interest" description="Disordered" evidence="1">
    <location>
        <begin position="96"/>
        <end position="130"/>
    </location>
</feature>
<keyword evidence="3" id="KW-1185">Reference proteome</keyword>
<reference evidence="2" key="1">
    <citation type="submission" date="2023-10" db="EMBL/GenBank/DDBJ databases">
        <title>Genome assemblies of two species of porcelain crab, Petrolisthes cinctipes and Petrolisthes manimaculis (Anomura: Porcellanidae).</title>
        <authorList>
            <person name="Angst P."/>
        </authorList>
    </citation>
    <scope>NUCLEOTIDE SEQUENCE</scope>
    <source>
        <strain evidence="2">PB745_01</strain>
        <tissue evidence="2">Gill</tissue>
    </source>
</reference>
<comment type="caution">
    <text evidence="2">The sequence shown here is derived from an EMBL/GenBank/DDBJ whole genome shotgun (WGS) entry which is preliminary data.</text>
</comment>
<feature type="region of interest" description="Disordered" evidence="1">
    <location>
        <begin position="1"/>
        <end position="24"/>
    </location>
</feature>
<organism evidence="2 3">
    <name type="scientific">Petrolisthes cinctipes</name>
    <name type="common">Flat porcelain crab</name>
    <dbReference type="NCBI Taxonomy" id="88211"/>
    <lineage>
        <taxon>Eukaryota</taxon>
        <taxon>Metazoa</taxon>
        <taxon>Ecdysozoa</taxon>
        <taxon>Arthropoda</taxon>
        <taxon>Crustacea</taxon>
        <taxon>Multicrustacea</taxon>
        <taxon>Malacostraca</taxon>
        <taxon>Eumalacostraca</taxon>
        <taxon>Eucarida</taxon>
        <taxon>Decapoda</taxon>
        <taxon>Pleocyemata</taxon>
        <taxon>Anomura</taxon>
        <taxon>Galatheoidea</taxon>
        <taxon>Porcellanidae</taxon>
        <taxon>Petrolisthes</taxon>
    </lineage>
</organism>
<evidence type="ECO:0000313" key="2">
    <source>
        <dbReference type="EMBL" id="KAK3887320.1"/>
    </source>
</evidence>
<proteinExistence type="predicted"/>
<protein>
    <submittedName>
        <fullName evidence="2">Uncharacterized protein</fullName>
    </submittedName>
</protein>
<gene>
    <name evidence="2" type="ORF">Pcinc_008584</name>
</gene>
<sequence length="130" mass="15125">MAEGTPMPAQNKRKRGGEEEQQSFKTVKCKLSSILLEGNTSVRASIDKRVEVVSKTAFKASIFMEMILESLLLSGEEDDDRWPDFSKDNMYDQIFKRRQETDKTDQSRRRAVVRRFDRDGQPRHPSRRDA</sequence>
<evidence type="ECO:0000256" key="1">
    <source>
        <dbReference type="SAM" id="MobiDB-lite"/>
    </source>
</evidence>
<name>A0AAE1KZB4_PETCI</name>
<dbReference type="AlphaFoldDB" id="A0AAE1KZB4"/>
<accession>A0AAE1KZB4</accession>